<comment type="caution">
    <text evidence="3">The sequence shown here is derived from an EMBL/GenBank/DDBJ whole genome shotgun (WGS) entry which is preliminary data.</text>
</comment>
<name>A0A5M8RIN2_9BACI</name>
<protein>
    <submittedName>
        <fullName evidence="3">SDR family NAD(P)-dependent oxidoreductase</fullName>
    </submittedName>
</protein>
<dbReference type="GO" id="GO:0016616">
    <property type="term" value="F:oxidoreductase activity, acting on the CH-OH group of donors, NAD or NADP as acceptor"/>
    <property type="evidence" value="ECO:0007669"/>
    <property type="project" value="TreeGrafter"/>
</dbReference>
<reference evidence="3 4" key="1">
    <citation type="submission" date="2018-08" db="EMBL/GenBank/DDBJ databases">
        <title>Bacillus phenotypic plasticity.</title>
        <authorList>
            <person name="Hurtado E."/>
        </authorList>
    </citation>
    <scope>NUCLEOTIDE SEQUENCE [LARGE SCALE GENOMIC DNA]</scope>
    <source>
        <strain evidence="3 4">427</strain>
    </source>
</reference>
<dbReference type="Gene3D" id="3.40.50.720">
    <property type="entry name" value="NAD(P)-binding Rossmann-like Domain"/>
    <property type="match status" value="1"/>
</dbReference>
<evidence type="ECO:0000313" key="3">
    <source>
        <dbReference type="EMBL" id="KAA6447711.1"/>
    </source>
</evidence>
<dbReference type="InterPro" id="IPR036291">
    <property type="entry name" value="NAD(P)-bd_dom_sf"/>
</dbReference>
<dbReference type="AlphaFoldDB" id="A0A5M8RIN2"/>
<sequence length="269" mass="28915">MGESLIPSLIERQNVIKGGIDLLLKGTAAIVTGASRGIGKAVALTLAEHGASLVINGTNAELLNDLALQIEELGQKCVIHIGDAARPETAAQAAEAAMEHFGRIDILVNNAGINMRSSTLEMKIEDWQTVLDVNLNGTLFFCKAVLPYMMEQKYGKIVNMSSTTAKSAHRNAAPSYGASKAGVNYLTRHLALEMAPNNIFVNAVCPGPIETDMSRQWSEEYRREVTARIPLQKLGTPKHVADAVLFLASSMSDFVTGETINVNGGTYMN</sequence>
<dbReference type="NCBIfam" id="NF009466">
    <property type="entry name" value="PRK12826.1-2"/>
    <property type="match status" value="1"/>
</dbReference>
<dbReference type="PRINTS" id="PR00080">
    <property type="entry name" value="SDRFAMILY"/>
</dbReference>
<organism evidence="3 4">
    <name type="scientific">Bacillus swezeyi</name>
    <dbReference type="NCBI Taxonomy" id="1925020"/>
    <lineage>
        <taxon>Bacteria</taxon>
        <taxon>Bacillati</taxon>
        <taxon>Bacillota</taxon>
        <taxon>Bacilli</taxon>
        <taxon>Bacillales</taxon>
        <taxon>Bacillaceae</taxon>
        <taxon>Bacillus</taxon>
    </lineage>
</organism>
<dbReference type="FunFam" id="3.40.50.720:FF:000084">
    <property type="entry name" value="Short-chain dehydrogenase reductase"/>
    <property type="match status" value="1"/>
</dbReference>
<keyword evidence="2" id="KW-0560">Oxidoreductase</keyword>
<evidence type="ECO:0000313" key="4">
    <source>
        <dbReference type="Proteomes" id="UP000324326"/>
    </source>
</evidence>
<dbReference type="GO" id="GO:0008206">
    <property type="term" value="P:bile acid metabolic process"/>
    <property type="evidence" value="ECO:0007669"/>
    <property type="project" value="UniProtKB-ARBA"/>
</dbReference>
<dbReference type="GO" id="GO:0006633">
    <property type="term" value="P:fatty acid biosynthetic process"/>
    <property type="evidence" value="ECO:0007669"/>
    <property type="project" value="TreeGrafter"/>
</dbReference>
<dbReference type="GO" id="GO:0048038">
    <property type="term" value="F:quinone binding"/>
    <property type="evidence" value="ECO:0007669"/>
    <property type="project" value="TreeGrafter"/>
</dbReference>
<gene>
    <name evidence="3" type="ORF">DX927_20865</name>
</gene>
<dbReference type="SUPFAM" id="SSF51735">
    <property type="entry name" value="NAD(P)-binding Rossmann-fold domains"/>
    <property type="match status" value="1"/>
</dbReference>
<dbReference type="PRINTS" id="PR00081">
    <property type="entry name" value="GDHRDH"/>
</dbReference>
<dbReference type="Proteomes" id="UP000324326">
    <property type="component" value="Unassembled WGS sequence"/>
</dbReference>
<evidence type="ECO:0000256" key="1">
    <source>
        <dbReference type="ARBA" id="ARBA00006484"/>
    </source>
</evidence>
<comment type="similarity">
    <text evidence="1">Belongs to the short-chain dehydrogenases/reductases (SDR) family.</text>
</comment>
<evidence type="ECO:0000256" key="2">
    <source>
        <dbReference type="ARBA" id="ARBA00023002"/>
    </source>
</evidence>
<dbReference type="EMBL" id="QSND01000005">
    <property type="protein sequence ID" value="KAA6447711.1"/>
    <property type="molecule type" value="Genomic_DNA"/>
</dbReference>
<dbReference type="InterPro" id="IPR002347">
    <property type="entry name" value="SDR_fam"/>
</dbReference>
<dbReference type="NCBIfam" id="NF005559">
    <property type="entry name" value="PRK07231.1"/>
    <property type="match status" value="1"/>
</dbReference>
<accession>A0A5M8RIN2</accession>
<proteinExistence type="inferred from homology"/>
<dbReference type="STRING" id="1925020.BTA30_14200"/>
<dbReference type="PANTHER" id="PTHR42760">
    <property type="entry name" value="SHORT-CHAIN DEHYDROGENASES/REDUCTASES FAMILY MEMBER"/>
    <property type="match status" value="1"/>
</dbReference>
<dbReference type="Pfam" id="PF13561">
    <property type="entry name" value="adh_short_C2"/>
    <property type="match status" value="1"/>
</dbReference>
<dbReference type="PANTHER" id="PTHR42760:SF133">
    <property type="entry name" value="3-OXOACYL-[ACYL-CARRIER-PROTEIN] REDUCTASE"/>
    <property type="match status" value="1"/>
</dbReference>